<evidence type="ECO:0000313" key="3">
    <source>
        <dbReference type="Proteomes" id="UP000235777"/>
    </source>
</evidence>
<feature type="signal peptide" evidence="1">
    <location>
        <begin position="1"/>
        <end position="21"/>
    </location>
</feature>
<dbReference type="OrthoDB" id="6631333at2"/>
<evidence type="ECO:0000313" key="2">
    <source>
        <dbReference type="EMBL" id="PMS34915.1"/>
    </source>
</evidence>
<dbReference type="PIRSF" id="PIRSF033535">
    <property type="entry name" value="UCP033535_plp"/>
    <property type="match status" value="1"/>
</dbReference>
<feature type="chain" id="PRO_5014730920" evidence="1">
    <location>
        <begin position="22"/>
        <end position="222"/>
    </location>
</feature>
<evidence type="ECO:0000256" key="1">
    <source>
        <dbReference type="SAM" id="SignalP"/>
    </source>
</evidence>
<sequence>MRRLVWAGLLLALCGVLPACKLVKNDTAAVGAASGAAADPYAASAYDPNAAVAKDWEAKVVPDIAKRATDFKLLRDAVAADADAAGQKYGYRDKTSGGPWNFPTKLRGTIVSVDTSSSEGTIGVDTSGSGKPDVIVDIGPTVLGTALRDSLDFVSFSDFKNQIDYARFGTALNAYAVEHVMKALPRDGLKGKTITVTGTFSYDGTSDQPEVVPVAIALEKAQ</sequence>
<dbReference type="InterPro" id="IPR014582">
    <property type="entry name" value="UCP033535_lipo"/>
</dbReference>
<keyword evidence="1" id="KW-0732">Signal</keyword>
<dbReference type="STRING" id="863227.GCA_000373005_04825"/>
<name>A0A2N7X0A4_9BURK</name>
<accession>A0A2N7X0A4</accession>
<dbReference type="Pfam" id="PF10054">
    <property type="entry name" value="DUF2291"/>
    <property type="match status" value="1"/>
</dbReference>
<protein>
    <submittedName>
        <fullName evidence="2">DUF2291 domain-containing protein</fullName>
    </submittedName>
</protein>
<organism evidence="2 3">
    <name type="scientific">Trinickia symbiotica</name>
    <dbReference type="NCBI Taxonomy" id="863227"/>
    <lineage>
        <taxon>Bacteria</taxon>
        <taxon>Pseudomonadati</taxon>
        <taxon>Pseudomonadota</taxon>
        <taxon>Betaproteobacteria</taxon>
        <taxon>Burkholderiales</taxon>
        <taxon>Burkholderiaceae</taxon>
        <taxon>Trinickia</taxon>
    </lineage>
</organism>
<comment type="caution">
    <text evidence="2">The sequence shown here is derived from an EMBL/GenBank/DDBJ whole genome shotgun (WGS) entry which is preliminary data.</text>
</comment>
<dbReference type="AlphaFoldDB" id="A0A2N7X0A4"/>
<proteinExistence type="predicted"/>
<keyword evidence="3" id="KW-1185">Reference proteome</keyword>
<reference evidence="2 3" key="1">
    <citation type="submission" date="2018-01" db="EMBL/GenBank/DDBJ databases">
        <title>Whole genome analyses suggest that Burkholderia sensu lato contains two further novel genera in the rhizoxinica-symbiotica group Mycetohabitans gen. nov., and Trinickia gen. nov.: implications for the evolution of diazotrophy and nodulation in the Burkholderiaceae.</title>
        <authorList>
            <person name="Estrada-de los Santos P."/>
            <person name="Palmer M."/>
            <person name="Chavez-Ramirez B."/>
            <person name="Beukes C."/>
            <person name="Steenkamp E.T."/>
            <person name="Hirsch A.M."/>
            <person name="Manyaka P."/>
            <person name="Maluk M."/>
            <person name="Lafos M."/>
            <person name="Crook M."/>
            <person name="Gross E."/>
            <person name="Simon M.F."/>
            <person name="Bueno dos Reis Junior F."/>
            <person name="Poole P.S."/>
            <person name="Venter S.N."/>
            <person name="James E.K."/>
        </authorList>
    </citation>
    <scope>NUCLEOTIDE SEQUENCE [LARGE SCALE GENOMIC DNA]</scope>
    <source>
        <strain evidence="2 3">JPY 581</strain>
    </source>
</reference>
<dbReference type="EMBL" id="PNYC01000014">
    <property type="protein sequence ID" value="PMS34915.1"/>
    <property type="molecule type" value="Genomic_DNA"/>
</dbReference>
<dbReference type="InterPro" id="IPR036215">
    <property type="entry name" value="TM0957-like_sf"/>
</dbReference>
<gene>
    <name evidence="2" type="ORF">C0Z20_21235</name>
</gene>
<dbReference type="RefSeq" id="WP_026230185.1">
    <property type="nucleotide sequence ID" value="NZ_KB890209.1"/>
</dbReference>
<dbReference type="Proteomes" id="UP000235777">
    <property type="component" value="Unassembled WGS sequence"/>
</dbReference>
<dbReference type="SUPFAM" id="SSF141318">
    <property type="entry name" value="TM0957-like"/>
    <property type="match status" value="1"/>
</dbReference>